<evidence type="ECO:0000313" key="4">
    <source>
        <dbReference type="Proteomes" id="UP000596742"/>
    </source>
</evidence>
<gene>
    <name evidence="3" type="ORF">MGAL_10B000708</name>
</gene>
<dbReference type="EMBL" id="UYJE01001565">
    <property type="protein sequence ID" value="VDI03145.1"/>
    <property type="molecule type" value="Genomic_DNA"/>
</dbReference>
<name>A0A8B6CCA8_MYTGA</name>
<evidence type="ECO:0000256" key="1">
    <source>
        <dbReference type="SAM" id="SignalP"/>
    </source>
</evidence>
<keyword evidence="4" id="KW-1185">Reference proteome</keyword>
<sequence>MMSTWTLFFLFQSVMAVSWPSGTYTLIKPKSGCPSNWKIGWRHQDNEDNNNQNSVSSPHHFAGTQRCITVLKTHTVGRDHGQKGITVSSNMAPTVPLKDIESDLHKDGLYLPVSGNPEYNVVCKCKDNDKSMLYDHPYPTIDTTKYFPLYLKL</sequence>
<accession>A0A8B6CCA8</accession>
<proteinExistence type="predicted"/>
<dbReference type="PANTHER" id="PTHR19324:SF33">
    <property type="entry name" value="MUCIN-5AC"/>
    <property type="match status" value="1"/>
</dbReference>
<feature type="chain" id="PRO_5032601973" description="Apextrin C-terminal domain-containing protein" evidence="1">
    <location>
        <begin position="17"/>
        <end position="153"/>
    </location>
</feature>
<comment type="caution">
    <text evidence="3">The sequence shown here is derived from an EMBL/GenBank/DDBJ whole genome shotgun (WGS) entry which is preliminary data.</text>
</comment>
<dbReference type="Proteomes" id="UP000596742">
    <property type="component" value="Unassembled WGS sequence"/>
</dbReference>
<evidence type="ECO:0000259" key="2">
    <source>
        <dbReference type="Pfam" id="PF16977"/>
    </source>
</evidence>
<feature type="signal peptide" evidence="1">
    <location>
        <begin position="1"/>
        <end position="16"/>
    </location>
</feature>
<keyword evidence="1" id="KW-0732">Signal</keyword>
<dbReference type="Pfam" id="PF16977">
    <property type="entry name" value="ApeC"/>
    <property type="match status" value="1"/>
</dbReference>
<dbReference type="InterPro" id="IPR031569">
    <property type="entry name" value="ApeC"/>
</dbReference>
<protein>
    <recommendedName>
        <fullName evidence="2">Apextrin C-terminal domain-containing protein</fullName>
    </recommendedName>
</protein>
<dbReference type="AlphaFoldDB" id="A0A8B6CCA8"/>
<dbReference type="OrthoDB" id="5954510at2759"/>
<feature type="domain" description="Apextrin C-terminal" evidence="2">
    <location>
        <begin position="19"/>
        <end position="74"/>
    </location>
</feature>
<evidence type="ECO:0000313" key="3">
    <source>
        <dbReference type="EMBL" id="VDI03145.1"/>
    </source>
</evidence>
<organism evidence="3 4">
    <name type="scientific">Mytilus galloprovincialis</name>
    <name type="common">Mediterranean mussel</name>
    <dbReference type="NCBI Taxonomy" id="29158"/>
    <lineage>
        <taxon>Eukaryota</taxon>
        <taxon>Metazoa</taxon>
        <taxon>Spiralia</taxon>
        <taxon>Lophotrochozoa</taxon>
        <taxon>Mollusca</taxon>
        <taxon>Bivalvia</taxon>
        <taxon>Autobranchia</taxon>
        <taxon>Pteriomorphia</taxon>
        <taxon>Mytilida</taxon>
        <taxon>Mytiloidea</taxon>
        <taxon>Mytilidae</taxon>
        <taxon>Mytilinae</taxon>
        <taxon>Mytilus</taxon>
    </lineage>
</organism>
<reference evidence="3" key="1">
    <citation type="submission" date="2018-11" db="EMBL/GenBank/DDBJ databases">
        <authorList>
            <person name="Alioto T."/>
            <person name="Alioto T."/>
        </authorList>
    </citation>
    <scope>NUCLEOTIDE SEQUENCE</scope>
</reference>
<dbReference type="PANTHER" id="PTHR19324">
    <property type="entry name" value="PERFORIN-LIKE PROTEIN 1"/>
    <property type="match status" value="1"/>
</dbReference>